<gene>
    <name evidence="6" type="ORF">E3202_06895</name>
</gene>
<keyword evidence="7" id="KW-1185">Reference proteome</keyword>
<evidence type="ECO:0000259" key="3">
    <source>
        <dbReference type="Pfam" id="PF25876"/>
    </source>
</evidence>
<reference evidence="6 7" key="1">
    <citation type="submission" date="2019-03" db="EMBL/GenBank/DDBJ databases">
        <title>The complete genome sequence of Neokomagataea sp. Jb2 NBRC113641.</title>
        <authorList>
            <person name="Chua K.-O."/>
            <person name="Chan K.-G."/>
            <person name="See-Too W.-S."/>
        </authorList>
    </citation>
    <scope>NUCLEOTIDE SEQUENCE [LARGE SCALE GENOMIC DNA]</scope>
    <source>
        <strain evidence="6 7">Jb2</strain>
    </source>
</reference>
<dbReference type="InterPro" id="IPR058624">
    <property type="entry name" value="MdtA-like_HH"/>
</dbReference>
<dbReference type="InterPro" id="IPR058634">
    <property type="entry name" value="AaeA-lik-b-barrel"/>
</dbReference>
<keyword evidence="2" id="KW-0472">Membrane</keyword>
<dbReference type="Gene3D" id="2.40.30.170">
    <property type="match status" value="1"/>
</dbReference>
<dbReference type="PANTHER" id="PTHR30367:SF12">
    <property type="entry name" value="P-HYDROXYBENZOIC ACID EFFLUX PUMP SUBUNIT AAEA"/>
    <property type="match status" value="1"/>
</dbReference>
<evidence type="ECO:0000313" key="6">
    <source>
        <dbReference type="EMBL" id="TPW34230.1"/>
    </source>
</evidence>
<dbReference type="RefSeq" id="WP_141451523.1">
    <property type="nucleotide sequence ID" value="NZ_CP038143.1"/>
</dbReference>
<dbReference type="OrthoDB" id="9811754at2"/>
<accession>A0A506ULN2</accession>
<dbReference type="Proteomes" id="UP000315037">
    <property type="component" value="Unassembled WGS sequence"/>
</dbReference>
<evidence type="ECO:0000259" key="4">
    <source>
        <dbReference type="Pfam" id="PF25917"/>
    </source>
</evidence>
<feature type="domain" description="p-hydroxybenzoic acid efflux pump subunit AaeA-like beta-barrel" evidence="5">
    <location>
        <begin position="188"/>
        <end position="284"/>
    </location>
</feature>
<proteinExistence type="predicted"/>
<keyword evidence="2" id="KW-0812">Transmembrane</keyword>
<protein>
    <submittedName>
        <fullName evidence="6">HlyD family secretion protein</fullName>
    </submittedName>
</protein>
<dbReference type="Pfam" id="PF25963">
    <property type="entry name" value="Beta-barrel_AAEA"/>
    <property type="match status" value="1"/>
</dbReference>
<name>A0A506ULN2_9PROT</name>
<dbReference type="SUPFAM" id="SSF111369">
    <property type="entry name" value="HlyD-like secretion proteins"/>
    <property type="match status" value="1"/>
</dbReference>
<dbReference type="PANTHER" id="PTHR30367">
    <property type="entry name" value="P-HYDROXYBENZOIC ACID EFFLUX PUMP SUBUNIT AAEA-RELATED"/>
    <property type="match status" value="1"/>
</dbReference>
<dbReference type="GO" id="GO:0055085">
    <property type="term" value="P:transmembrane transport"/>
    <property type="evidence" value="ECO:0007669"/>
    <property type="project" value="InterPro"/>
</dbReference>
<dbReference type="EMBL" id="SORZ01000002">
    <property type="protein sequence ID" value="TPW34230.1"/>
    <property type="molecule type" value="Genomic_DNA"/>
</dbReference>
<evidence type="ECO:0000256" key="2">
    <source>
        <dbReference type="SAM" id="Phobius"/>
    </source>
</evidence>
<dbReference type="InterPro" id="IPR058625">
    <property type="entry name" value="MdtA-like_BSH"/>
</dbReference>
<comment type="caution">
    <text evidence="6">The sequence shown here is derived from an EMBL/GenBank/DDBJ whole genome shotgun (WGS) entry which is preliminary data.</text>
</comment>
<sequence length="303" mass="33328">MNWIARLIRPILTGLVLCIAIGLGYVVWGVYVLDPWTRDGRVRVYVVIAAPEVSGTVVAVPVVDNQFVHKGDPLYTLDPLRFQLAIDEARAKVAGTTDEYELAVANAKRRRGLHGVVSREEVDDYDSNVVNKRALMDTAKAELDTALLNLQRSTVYSSVDGYVTDLNLRVGDYATAGHPYISVVDASSFWMNAYFEETKLLGVKVGDKARIKLMGYPEILQGHVVSIGRGINDNNGVWDRLGLPDVSPIFTWVRLAQRIPVRVEFDNVPPEVLLSSGMTASVAVGPIQKGGNGILTTWLQTHL</sequence>
<keyword evidence="2" id="KW-1133">Transmembrane helix</keyword>
<feature type="domain" description="Multidrug resistance protein MdtA-like alpha-helical hairpin" evidence="3">
    <location>
        <begin position="87"/>
        <end position="151"/>
    </location>
</feature>
<organism evidence="6 7">
    <name type="scientific">Oecophyllibacter saccharovorans</name>
    <dbReference type="NCBI Taxonomy" id="2558360"/>
    <lineage>
        <taxon>Bacteria</taxon>
        <taxon>Pseudomonadati</taxon>
        <taxon>Pseudomonadota</taxon>
        <taxon>Alphaproteobacteria</taxon>
        <taxon>Acetobacterales</taxon>
        <taxon>Acetobacteraceae</taxon>
        <taxon>Oecophyllibacter</taxon>
    </lineage>
</organism>
<feature type="transmembrane region" description="Helical" evidence="2">
    <location>
        <begin position="12"/>
        <end position="33"/>
    </location>
</feature>
<evidence type="ECO:0000259" key="5">
    <source>
        <dbReference type="Pfam" id="PF25963"/>
    </source>
</evidence>
<dbReference type="InterPro" id="IPR050393">
    <property type="entry name" value="MFP_Efflux_Pump"/>
</dbReference>
<evidence type="ECO:0000256" key="1">
    <source>
        <dbReference type="ARBA" id="ARBA00004167"/>
    </source>
</evidence>
<evidence type="ECO:0000313" key="7">
    <source>
        <dbReference type="Proteomes" id="UP000315037"/>
    </source>
</evidence>
<dbReference type="AlphaFoldDB" id="A0A506ULN2"/>
<dbReference type="Pfam" id="PF25917">
    <property type="entry name" value="BSH_RND"/>
    <property type="match status" value="1"/>
</dbReference>
<feature type="domain" description="Multidrug resistance protein MdtA-like barrel-sandwich hybrid" evidence="4">
    <location>
        <begin position="50"/>
        <end position="184"/>
    </location>
</feature>
<comment type="subcellular location">
    <subcellularLocation>
        <location evidence="1">Membrane</location>
        <topology evidence="1">Single-pass membrane protein</topology>
    </subcellularLocation>
</comment>
<dbReference type="Gene3D" id="2.40.50.100">
    <property type="match status" value="1"/>
</dbReference>
<dbReference type="Pfam" id="PF25876">
    <property type="entry name" value="HH_MFP_RND"/>
    <property type="match status" value="1"/>
</dbReference>